<dbReference type="AlphaFoldDB" id="A0A3B1DC92"/>
<dbReference type="Pfam" id="PF01408">
    <property type="entry name" value="GFO_IDH_MocA"/>
    <property type="match status" value="1"/>
</dbReference>
<name>A0A3B1DC92_9ZZZZ</name>
<dbReference type="GO" id="GO:0000166">
    <property type="term" value="F:nucleotide binding"/>
    <property type="evidence" value="ECO:0007669"/>
    <property type="project" value="InterPro"/>
</dbReference>
<evidence type="ECO:0000259" key="1">
    <source>
        <dbReference type="Pfam" id="PF01408"/>
    </source>
</evidence>
<dbReference type="Gene3D" id="3.40.50.720">
    <property type="entry name" value="NAD(P)-binding Rossmann-like Domain"/>
    <property type="match status" value="1"/>
</dbReference>
<dbReference type="Gene3D" id="3.30.360.10">
    <property type="entry name" value="Dihydrodipicolinate Reductase, domain 2"/>
    <property type="match status" value="1"/>
</dbReference>
<dbReference type="PANTHER" id="PTHR43377">
    <property type="entry name" value="BILIVERDIN REDUCTASE A"/>
    <property type="match status" value="1"/>
</dbReference>
<dbReference type="InterPro" id="IPR000683">
    <property type="entry name" value="Gfo/Idh/MocA-like_OxRdtase_N"/>
</dbReference>
<evidence type="ECO:0000313" key="3">
    <source>
        <dbReference type="EMBL" id="VAX29325.1"/>
    </source>
</evidence>
<protein>
    <submittedName>
        <fullName evidence="3">Oxidoreductase, Gfo/Idh/MocA family</fullName>
    </submittedName>
</protein>
<dbReference type="SUPFAM" id="SSF51735">
    <property type="entry name" value="NAD(P)-binding Rossmann-fold domains"/>
    <property type="match status" value="1"/>
</dbReference>
<dbReference type="InterPro" id="IPR036291">
    <property type="entry name" value="NAD(P)-bd_dom_sf"/>
</dbReference>
<sequence length="306" mass="34578">MGIRVAVIGTGYLGRHHARVFSEIEETELVGVVDIDKDRAGEIAEQYGCQAFVNYRDVLPLVDALSIVTPTTIHYEIAMSSLQAGKDILVEKPFTRTIDEAEGLIAEAESSGRIIQVGHLERFNPVVLYMEDKLKAPRFLEAERLSPFLGRGTDVDITLDLMIHDIDIILSLCRSPIIDIKAVGAQVLTDKLDVAKAWLEMEDGTKALVTASRLSPEKKRILKVFQDSEYIMLDYQNLEIFRHSRNSSGTIQREEIKLDYREPLKEELRDFAGSVMNRRQPRVTARDGLEALRVALEINRKIEETI</sequence>
<dbReference type="InterPro" id="IPR055170">
    <property type="entry name" value="GFO_IDH_MocA-like_dom"/>
</dbReference>
<feature type="domain" description="GFO/IDH/MocA-like oxidoreductase" evidence="2">
    <location>
        <begin position="157"/>
        <end position="219"/>
    </location>
</feature>
<accession>A0A3B1DC92</accession>
<evidence type="ECO:0000259" key="2">
    <source>
        <dbReference type="Pfam" id="PF22725"/>
    </source>
</evidence>
<gene>
    <name evidence="3" type="ORF">MNBD_NITROSPIRAE02-460</name>
</gene>
<proteinExistence type="predicted"/>
<dbReference type="PANTHER" id="PTHR43377:SF1">
    <property type="entry name" value="BILIVERDIN REDUCTASE A"/>
    <property type="match status" value="1"/>
</dbReference>
<dbReference type="SUPFAM" id="SSF55347">
    <property type="entry name" value="Glyceraldehyde-3-phosphate dehydrogenase-like, C-terminal domain"/>
    <property type="match status" value="1"/>
</dbReference>
<dbReference type="InterPro" id="IPR051450">
    <property type="entry name" value="Gfo/Idh/MocA_Oxidoreductases"/>
</dbReference>
<feature type="domain" description="Gfo/Idh/MocA-like oxidoreductase N-terminal" evidence="1">
    <location>
        <begin position="3"/>
        <end position="119"/>
    </location>
</feature>
<reference evidence="3" key="1">
    <citation type="submission" date="2018-06" db="EMBL/GenBank/DDBJ databases">
        <authorList>
            <person name="Zhirakovskaya E."/>
        </authorList>
    </citation>
    <scope>NUCLEOTIDE SEQUENCE</scope>
</reference>
<organism evidence="3">
    <name type="scientific">hydrothermal vent metagenome</name>
    <dbReference type="NCBI Taxonomy" id="652676"/>
    <lineage>
        <taxon>unclassified sequences</taxon>
        <taxon>metagenomes</taxon>
        <taxon>ecological metagenomes</taxon>
    </lineage>
</organism>
<dbReference type="Pfam" id="PF22725">
    <property type="entry name" value="GFO_IDH_MocA_C3"/>
    <property type="match status" value="1"/>
</dbReference>
<dbReference type="EMBL" id="UOGH01000112">
    <property type="protein sequence ID" value="VAX29325.1"/>
    <property type="molecule type" value="Genomic_DNA"/>
</dbReference>